<evidence type="ECO:0000313" key="1">
    <source>
        <dbReference type="EMBL" id="KPL78580.1"/>
    </source>
</evidence>
<accession>A0A0P6XPJ6</accession>
<name>A0A0P6XPJ6_9CHLR</name>
<keyword evidence="2" id="KW-1185">Reference proteome</keyword>
<organism evidence="1 2">
    <name type="scientific">Ornatilinea apprima</name>
    <dbReference type="NCBI Taxonomy" id="1134406"/>
    <lineage>
        <taxon>Bacteria</taxon>
        <taxon>Bacillati</taxon>
        <taxon>Chloroflexota</taxon>
        <taxon>Anaerolineae</taxon>
        <taxon>Anaerolineales</taxon>
        <taxon>Anaerolineaceae</taxon>
        <taxon>Ornatilinea</taxon>
    </lineage>
</organism>
<protein>
    <submittedName>
        <fullName evidence="1">Uncharacterized protein</fullName>
    </submittedName>
</protein>
<comment type="caution">
    <text evidence="1">The sequence shown here is derived from an EMBL/GenBank/DDBJ whole genome shotgun (WGS) entry which is preliminary data.</text>
</comment>
<reference evidence="1 2" key="1">
    <citation type="submission" date="2015-07" db="EMBL/GenBank/DDBJ databases">
        <title>Genome sequence of Ornatilinea apprima DSM 23815.</title>
        <authorList>
            <person name="Hemp J."/>
            <person name="Ward L.M."/>
            <person name="Pace L.A."/>
            <person name="Fischer W.W."/>
        </authorList>
    </citation>
    <scope>NUCLEOTIDE SEQUENCE [LARGE SCALE GENOMIC DNA]</scope>
    <source>
        <strain evidence="1 2">P3M-1</strain>
    </source>
</reference>
<dbReference type="Proteomes" id="UP000050417">
    <property type="component" value="Unassembled WGS sequence"/>
</dbReference>
<feature type="non-terminal residue" evidence="1">
    <location>
        <position position="1"/>
    </location>
</feature>
<proteinExistence type="predicted"/>
<gene>
    <name evidence="1" type="ORF">ADN00_06570</name>
</gene>
<sequence length="150" mass="15718">SSSRTTFALNSAVNFLRSPILDLFLESYSTPLGGVQFLGSITGVSQPQISVGLHTMQLSLLHPFPGLPAGEEVDAAGGWGLTTADFDPFPGLPAGEGVGAAGGWGLTTADFDRAAWYAALFASPLPWLSCRGRGRRSRGMGSQTTGFRQK</sequence>
<evidence type="ECO:0000313" key="2">
    <source>
        <dbReference type="Proteomes" id="UP000050417"/>
    </source>
</evidence>
<dbReference type="EMBL" id="LGCL01000017">
    <property type="protein sequence ID" value="KPL78580.1"/>
    <property type="molecule type" value="Genomic_DNA"/>
</dbReference>
<dbReference type="AlphaFoldDB" id="A0A0P6XPJ6"/>